<protein>
    <recommendedName>
        <fullName evidence="1">Enoyl reductase (ER) domain-containing protein</fullName>
    </recommendedName>
</protein>
<dbReference type="GO" id="GO:0016491">
    <property type="term" value="F:oxidoreductase activity"/>
    <property type="evidence" value="ECO:0007669"/>
    <property type="project" value="InterPro"/>
</dbReference>
<dbReference type="InterPro" id="IPR052711">
    <property type="entry name" value="Zinc_ADH-like"/>
</dbReference>
<dbReference type="InterPro" id="IPR020843">
    <property type="entry name" value="ER"/>
</dbReference>
<dbReference type="Gene3D" id="3.90.180.10">
    <property type="entry name" value="Medium-chain alcohol dehydrogenases, catalytic domain"/>
    <property type="match status" value="1"/>
</dbReference>
<dbReference type="PANTHER" id="PTHR45033:SF3">
    <property type="entry name" value="DEHYDROGENASE, PUTATIVE (AFU_ORTHOLOGUE AFUA_2G13270)-RELATED"/>
    <property type="match status" value="1"/>
</dbReference>
<dbReference type="Gene3D" id="3.40.50.720">
    <property type="entry name" value="NAD(P)-binding Rossmann-like Domain"/>
    <property type="match status" value="1"/>
</dbReference>
<dbReference type="EMBL" id="JAWDJX010000043">
    <property type="protein sequence ID" value="KAK3049072.1"/>
    <property type="molecule type" value="Genomic_DNA"/>
</dbReference>
<dbReference type="InterPro" id="IPR013149">
    <property type="entry name" value="ADH-like_C"/>
</dbReference>
<dbReference type="PANTHER" id="PTHR45033">
    <property type="match status" value="1"/>
</dbReference>
<dbReference type="InterPro" id="IPR036291">
    <property type="entry name" value="NAD(P)-bd_dom_sf"/>
</dbReference>
<proteinExistence type="predicted"/>
<evidence type="ECO:0000259" key="1">
    <source>
        <dbReference type="SMART" id="SM00829"/>
    </source>
</evidence>
<reference evidence="2" key="1">
    <citation type="submission" date="2023-04" db="EMBL/GenBank/DDBJ databases">
        <title>Black Yeasts Isolated from many extreme environments.</title>
        <authorList>
            <person name="Coleine C."/>
            <person name="Stajich J.E."/>
            <person name="Selbmann L."/>
        </authorList>
    </citation>
    <scope>NUCLEOTIDE SEQUENCE</scope>
    <source>
        <strain evidence="2">CCFEE 5312</strain>
    </source>
</reference>
<dbReference type="SMART" id="SM00829">
    <property type="entry name" value="PKS_ER"/>
    <property type="match status" value="1"/>
</dbReference>
<sequence>MSNPIDTFISAFKSHDRELFLSCFTPDGAIEDDDQTLSGAPLEAFFTHGIVARNAFLKVVDRQSSDNEEVMHVLMDGEFVKDYGIHEPFDLWFRFRLEGFRIKVMKMSDIDPEKPTMLAAYAAFSNLSSPLEVLRVGPRNVPEPREGWVRVRLHAVGINYHDIFTLRGIGMQELRFPLILGNEGAGVLDDGTEVAIYPTITSSAPYGDETLDPERSVIGEAEPGTMAECVLVPERNAVPRPEGISAQSAAVLGIAWLTAYRMLFVKSGMQEGGLMLVQGSSGGVASALIQMGAAAGMRVWATARSEEKRSFGLQLGAEQVFEPGATLPSKVDAVFDTSGATTFKHSLESVRAGGTVVSCGLHSGEDKYVKLNLMRLFTEQIHLTGVYTGTLQEFKDMMAFLAEKKVVPHIGMVFPLSKAKEAFEMFMSGDKFGKVVVEM</sequence>
<name>A0AAJ0D8I4_9PEZI</name>
<dbReference type="Pfam" id="PF08240">
    <property type="entry name" value="ADH_N"/>
    <property type="match status" value="1"/>
</dbReference>
<dbReference type="Pfam" id="PF00107">
    <property type="entry name" value="ADH_zinc_N"/>
    <property type="match status" value="1"/>
</dbReference>
<accession>A0AAJ0D8I4</accession>
<comment type="caution">
    <text evidence="2">The sequence shown here is derived from an EMBL/GenBank/DDBJ whole genome shotgun (WGS) entry which is preliminary data.</text>
</comment>
<dbReference type="SUPFAM" id="SSF50129">
    <property type="entry name" value="GroES-like"/>
    <property type="match status" value="1"/>
</dbReference>
<dbReference type="Gene3D" id="3.10.450.50">
    <property type="match status" value="1"/>
</dbReference>
<organism evidence="2 3">
    <name type="scientific">Extremus antarcticus</name>
    <dbReference type="NCBI Taxonomy" id="702011"/>
    <lineage>
        <taxon>Eukaryota</taxon>
        <taxon>Fungi</taxon>
        <taxon>Dikarya</taxon>
        <taxon>Ascomycota</taxon>
        <taxon>Pezizomycotina</taxon>
        <taxon>Dothideomycetes</taxon>
        <taxon>Dothideomycetidae</taxon>
        <taxon>Mycosphaerellales</taxon>
        <taxon>Extremaceae</taxon>
        <taxon>Extremus</taxon>
    </lineage>
</organism>
<dbReference type="InterPro" id="IPR011032">
    <property type="entry name" value="GroES-like_sf"/>
</dbReference>
<evidence type="ECO:0000313" key="2">
    <source>
        <dbReference type="EMBL" id="KAK3049072.1"/>
    </source>
</evidence>
<feature type="domain" description="Enoyl reductase (ER)" evidence="1">
    <location>
        <begin position="129"/>
        <end position="437"/>
    </location>
</feature>
<gene>
    <name evidence="2" type="ORF">LTR09_009726</name>
</gene>
<evidence type="ECO:0000313" key="3">
    <source>
        <dbReference type="Proteomes" id="UP001271007"/>
    </source>
</evidence>
<dbReference type="AlphaFoldDB" id="A0AAJ0D8I4"/>
<dbReference type="InterPro" id="IPR013154">
    <property type="entry name" value="ADH-like_N"/>
</dbReference>
<keyword evidence="3" id="KW-1185">Reference proteome</keyword>
<dbReference type="Proteomes" id="UP001271007">
    <property type="component" value="Unassembled WGS sequence"/>
</dbReference>
<dbReference type="SUPFAM" id="SSF51735">
    <property type="entry name" value="NAD(P)-binding Rossmann-fold domains"/>
    <property type="match status" value="1"/>
</dbReference>